<dbReference type="InterPro" id="IPR050863">
    <property type="entry name" value="CenT-Element_Derived"/>
</dbReference>
<name>A0ABM3GCU5_NEOLC</name>
<evidence type="ECO:0000313" key="5">
    <source>
        <dbReference type="RefSeq" id="XP_046598071.1"/>
    </source>
</evidence>
<dbReference type="GeneID" id="107219376"/>
<dbReference type="InterPro" id="IPR006600">
    <property type="entry name" value="HTH_CenpB_DNA-bd_dom"/>
</dbReference>
<keyword evidence="4" id="KW-1185">Reference proteome</keyword>
<dbReference type="Pfam" id="PF03221">
    <property type="entry name" value="HTH_Tnp_Tc5"/>
    <property type="match status" value="1"/>
</dbReference>
<dbReference type="RefSeq" id="XP_046598071.1">
    <property type="nucleotide sequence ID" value="XM_046742115.1"/>
</dbReference>
<evidence type="ECO:0000256" key="1">
    <source>
        <dbReference type="ARBA" id="ARBA00004123"/>
    </source>
</evidence>
<protein>
    <submittedName>
        <fullName evidence="5">Jerky protein homolog-like isoform X2</fullName>
    </submittedName>
</protein>
<dbReference type="SMART" id="SM00674">
    <property type="entry name" value="CENPB"/>
    <property type="match status" value="1"/>
</dbReference>
<sequence length="172" mass="20064">MTRYSAVVICKKYELSDRTLRKWKSEKEKIIQEAKKTNCKKLKKKSNVTEMDDAMFQWLVEVQDKGIPISGPMIRRQALIAKAHHPKNDQFRASEGWLSRFKKRKNIRCLKITGEKLSTNEVAAKLCEEELKKMVAIKKLQKKNIFNMAESDIYIKQVPSRTLAPNCVKNKH</sequence>
<dbReference type="Proteomes" id="UP000829291">
    <property type="component" value="Chromosome 5"/>
</dbReference>
<dbReference type="SUPFAM" id="SSF46689">
    <property type="entry name" value="Homeodomain-like"/>
    <property type="match status" value="1"/>
</dbReference>
<keyword evidence="2" id="KW-0238">DNA-binding</keyword>
<reference evidence="5" key="1">
    <citation type="submission" date="2025-08" db="UniProtKB">
        <authorList>
            <consortium name="RefSeq"/>
        </authorList>
    </citation>
    <scope>IDENTIFICATION</scope>
    <source>
        <tissue evidence="5">Thorax and Abdomen</tissue>
    </source>
</reference>
<dbReference type="PANTHER" id="PTHR19303">
    <property type="entry name" value="TRANSPOSON"/>
    <property type="match status" value="1"/>
</dbReference>
<evidence type="ECO:0000313" key="4">
    <source>
        <dbReference type="Proteomes" id="UP000829291"/>
    </source>
</evidence>
<evidence type="ECO:0000259" key="3">
    <source>
        <dbReference type="PROSITE" id="PS51253"/>
    </source>
</evidence>
<evidence type="ECO:0000256" key="2">
    <source>
        <dbReference type="ARBA" id="ARBA00023125"/>
    </source>
</evidence>
<organism evidence="4 5">
    <name type="scientific">Neodiprion lecontei</name>
    <name type="common">Redheaded pine sawfly</name>
    <dbReference type="NCBI Taxonomy" id="441921"/>
    <lineage>
        <taxon>Eukaryota</taxon>
        <taxon>Metazoa</taxon>
        <taxon>Ecdysozoa</taxon>
        <taxon>Arthropoda</taxon>
        <taxon>Hexapoda</taxon>
        <taxon>Insecta</taxon>
        <taxon>Pterygota</taxon>
        <taxon>Neoptera</taxon>
        <taxon>Endopterygota</taxon>
        <taxon>Hymenoptera</taxon>
        <taxon>Tenthredinoidea</taxon>
        <taxon>Diprionidae</taxon>
        <taxon>Diprioninae</taxon>
        <taxon>Neodiprion</taxon>
    </lineage>
</organism>
<dbReference type="PROSITE" id="PS51253">
    <property type="entry name" value="HTH_CENPB"/>
    <property type="match status" value="1"/>
</dbReference>
<feature type="domain" description="HTH CENPB-type" evidence="3">
    <location>
        <begin position="39"/>
        <end position="111"/>
    </location>
</feature>
<accession>A0ABM3GCU5</accession>
<proteinExistence type="predicted"/>
<dbReference type="Gene3D" id="1.10.10.60">
    <property type="entry name" value="Homeodomain-like"/>
    <property type="match status" value="1"/>
</dbReference>
<dbReference type="PANTHER" id="PTHR19303:SF73">
    <property type="entry name" value="PROTEIN PDC2"/>
    <property type="match status" value="1"/>
</dbReference>
<dbReference type="InterPro" id="IPR009057">
    <property type="entry name" value="Homeodomain-like_sf"/>
</dbReference>
<gene>
    <name evidence="5" type="primary">LOC107219376</name>
</gene>
<comment type="subcellular location">
    <subcellularLocation>
        <location evidence="1">Nucleus</location>
    </subcellularLocation>
</comment>